<dbReference type="PANTHER" id="PTHR45657">
    <property type="entry name" value="CRAL-TRIO DOMAIN-CONTAINING PROTEIN YKL091C-RELATED"/>
    <property type="match status" value="1"/>
</dbReference>
<comment type="similarity">
    <text evidence="5">Belongs to the SFH family.</text>
</comment>
<evidence type="ECO:0000256" key="1">
    <source>
        <dbReference type="ARBA" id="ARBA00004202"/>
    </source>
</evidence>
<dbReference type="RefSeq" id="XP_071935883.1">
    <property type="nucleotide sequence ID" value="XM_072079782.1"/>
</dbReference>
<dbReference type="InterPro" id="IPR036865">
    <property type="entry name" value="CRAL-TRIO_dom_sf"/>
</dbReference>
<comment type="subcellular location">
    <subcellularLocation>
        <location evidence="1">Cell membrane</location>
        <topology evidence="1">Peripheral membrane protein</topology>
    </subcellularLocation>
    <subcellularLocation>
        <location evidence="2">Golgi apparatus membrane</location>
        <topology evidence="2">Peripheral membrane protein</topology>
    </subcellularLocation>
</comment>
<sequence length="209" mass="23563">MFSLFLLNLFVSQCAVNTRGLLQWNKLLFSWYERRICSATTILDVQGLGVKKFSRTTANLLASMTKINNNYYPETLHRMFIVNAGPGFKKVLWPAAQKFLDAKTIAKIQVLEPKSLGKLLEAIDSSQLPDFLGGLCSCPVEGGCLSSNMSPWNDPDIRKLVYNVETKFVRQITRVSGDDQKVDLYIQTFPLKFFLCFRGITCSALFSPV</sequence>
<evidence type="ECO:0000313" key="14">
    <source>
        <dbReference type="RefSeq" id="XP_071935881.1"/>
    </source>
</evidence>
<dbReference type="SMART" id="SM00516">
    <property type="entry name" value="SEC14"/>
    <property type="match status" value="1"/>
</dbReference>
<name>A0ABM4WVR7_COFAR</name>
<keyword evidence="8" id="KW-1185">Reference proteome</keyword>
<dbReference type="Proteomes" id="UP001652660">
    <property type="component" value="Chromosome 2e"/>
</dbReference>
<dbReference type="Pfam" id="PF00650">
    <property type="entry name" value="CRAL_TRIO"/>
    <property type="match status" value="1"/>
</dbReference>
<keyword evidence="3" id="KW-0653">Protein transport</keyword>
<evidence type="ECO:0000256" key="2">
    <source>
        <dbReference type="ARBA" id="ARBA00004395"/>
    </source>
</evidence>
<dbReference type="PANTHER" id="PTHR45657:SF8">
    <property type="entry name" value="PHOSPHATIDYLINOSITOL_PHOSPHATIDYLCHOLINE TRANSFER PROTEIN SFH13"/>
    <property type="match status" value="1"/>
</dbReference>
<evidence type="ECO:0000313" key="9">
    <source>
        <dbReference type="RefSeq" id="XP_071935876.1"/>
    </source>
</evidence>
<dbReference type="RefSeq" id="XP_071935878.1">
    <property type="nucleotide sequence ID" value="XM_072079777.1"/>
</dbReference>
<feature type="signal peptide" evidence="6">
    <location>
        <begin position="1"/>
        <end position="20"/>
    </location>
</feature>
<evidence type="ECO:0000313" key="8">
    <source>
        <dbReference type="Proteomes" id="UP001652660"/>
    </source>
</evidence>
<organism evidence="8 13">
    <name type="scientific">Coffea arabica</name>
    <name type="common">Arabian coffee</name>
    <dbReference type="NCBI Taxonomy" id="13443"/>
    <lineage>
        <taxon>Eukaryota</taxon>
        <taxon>Viridiplantae</taxon>
        <taxon>Streptophyta</taxon>
        <taxon>Embryophyta</taxon>
        <taxon>Tracheophyta</taxon>
        <taxon>Spermatophyta</taxon>
        <taxon>Magnoliopsida</taxon>
        <taxon>eudicotyledons</taxon>
        <taxon>Gunneridae</taxon>
        <taxon>Pentapetalae</taxon>
        <taxon>asterids</taxon>
        <taxon>lamiids</taxon>
        <taxon>Gentianales</taxon>
        <taxon>Rubiaceae</taxon>
        <taxon>Ixoroideae</taxon>
        <taxon>Gardenieae complex</taxon>
        <taxon>Bertiereae - Coffeeae clade</taxon>
        <taxon>Coffeeae</taxon>
        <taxon>Coffea</taxon>
    </lineage>
</organism>
<evidence type="ECO:0000313" key="15">
    <source>
        <dbReference type="RefSeq" id="XP_071935882.1"/>
    </source>
</evidence>
<evidence type="ECO:0000256" key="4">
    <source>
        <dbReference type="ARBA" id="ARBA00023034"/>
    </source>
</evidence>
<evidence type="ECO:0000256" key="6">
    <source>
        <dbReference type="SAM" id="SignalP"/>
    </source>
</evidence>
<dbReference type="RefSeq" id="XP_071935881.1">
    <property type="nucleotide sequence ID" value="XM_072079780.1"/>
</dbReference>
<reference evidence="9 10" key="1">
    <citation type="submission" date="2025-05" db="UniProtKB">
        <authorList>
            <consortium name="RefSeq"/>
        </authorList>
    </citation>
    <scope>IDENTIFICATION</scope>
    <source>
        <tissue evidence="9 10">Leaves</tissue>
    </source>
</reference>
<keyword evidence="3" id="KW-0813">Transport</keyword>
<evidence type="ECO:0000256" key="5">
    <source>
        <dbReference type="ARBA" id="ARBA00038020"/>
    </source>
</evidence>
<evidence type="ECO:0000313" key="11">
    <source>
        <dbReference type="RefSeq" id="XP_071935878.1"/>
    </source>
</evidence>
<accession>A0ABM4WVR7</accession>
<dbReference type="SUPFAM" id="SSF52087">
    <property type="entry name" value="CRAL/TRIO domain"/>
    <property type="match status" value="1"/>
</dbReference>
<dbReference type="InterPro" id="IPR051026">
    <property type="entry name" value="PI/PC_transfer"/>
</dbReference>
<feature type="chain" id="PRO_5045027538" evidence="6">
    <location>
        <begin position="21"/>
        <end position="209"/>
    </location>
</feature>
<dbReference type="RefSeq" id="XP_071935876.1">
    <property type="nucleotide sequence ID" value="XM_072079775.1"/>
</dbReference>
<dbReference type="Gene3D" id="3.40.525.10">
    <property type="entry name" value="CRAL-TRIO lipid binding domain"/>
    <property type="match status" value="1"/>
</dbReference>
<evidence type="ECO:0000313" key="16">
    <source>
        <dbReference type="RefSeq" id="XP_071935883.1"/>
    </source>
</evidence>
<keyword evidence="4" id="KW-0333">Golgi apparatus</keyword>
<evidence type="ECO:0000313" key="13">
    <source>
        <dbReference type="RefSeq" id="XP_071935880.1"/>
    </source>
</evidence>
<gene>
    <name evidence="9 10 11 12 13 14 15 16" type="primary">LOC113731869</name>
</gene>
<evidence type="ECO:0000259" key="7">
    <source>
        <dbReference type="PROSITE" id="PS50191"/>
    </source>
</evidence>
<dbReference type="CDD" id="cd00170">
    <property type="entry name" value="SEC14"/>
    <property type="match status" value="1"/>
</dbReference>
<proteinExistence type="inferred from homology"/>
<evidence type="ECO:0000313" key="10">
    <source>
        <dbReference type="RefSeq" id="XP_071935877.1"/>
    </source>
</evidence>
<keyword evidence="6" id="KW-0732">Signal</keyword>
<dbReference type="RefSeq" id="XP_071935877.1">
    <property type="nucleotide sequence ID" value="XM_072079776.1"/>
</dbReference>
<dbReference type="RefSeq" id="XP_071935882.1">
    <property type="nucleotide sequence ID" value="XM_072079781.1"/>
</dbReference>
<dbReference type="GeneID" id="113731869"/>
<feature type="domain" description="CRAL-TRIO" evidence="7">
    <location>
        <begin position="1"/>
        <end position="140"/>
    </location>
</feature>
<dbReference type="PROSITE" id="PS50191">
    <property type="entry name" value="CRAL_TRIO"/>
    <property type="match status" value="1"/>
</dbReference>
<evidence type="ECO:0000313" key="12">
    <source>
        <dbReference type="RefSeq" id="XP_071935879.1"/>
    </source>
</evidence>
<dbReference type="RefSeq" id="XP_071935880.1">
    <property type="nucleotide sequence ID" value="XM_072079779.1"/>
</dbReference>
<protein>
    <submittedName>
        <fullName evidence="9 10">Phosphatidylinositol/phosphatidylcholine transfer protein SFH13-like isoform X1</fullName>
    </submittedName>
</protein>
<dbReference type="RefSeq" id="XP_071935879.1">
    <property type="nucleotide sequence ID" value="XM_072079778.1"/>
</dbReference>
<evidence type="ECO:0000256" key="3">
    <source>
        <dbReference type="ARBA" id="ARBA00022927"/>
    </source>
</evidence>
<dbReference type="InterPro" id="IPR001251">
    <property type="entry name" value="CRAL-TRIO_dom"/>
</dbReference>